<dbReference type="HOGENOM" id="CLU_1045931_0_0_1"/>
<proteinExistence type="predicted"/>
<dbReference type="EMBL" id="JH795868">
    <property type="protein sequence ID" value="EJU00002.1"/>
    <property type="molecule type" value="Genomic_DNA"/>
</dbReference>
<name>M5G2A3_DACPD</name>
<feature type="region of interest" description="Disordered" evidence="1">
    <location>
        <begin position="240"/>
        <end position="266"/>
    </location>
</feature>
<dbReference type="OrthoDB" id="2595509at2759"/>
<dbReference type="Proteomes" id="UP000030653">
    <property type="component" value="Unassembled WGS sequence"/>
</dbReference>
<feature type="region of interest" description="Disordered" evidence="1">
    <location>
        <begin position="56"/>
        <end position="218"/>
    </location>
</feature>
<evidence type="ECO:0000313" key="3">
    <source>
        <dbReference type="Proteomes" id="UP000030653"/>
    </source>
</evidence>
<evidence type="ECO:0000313" key="2">
    <source>
        <dbReference type="EMBL" id="EJU00002.1"/>
    </source>
</evidence>
<dbReference type="STRING" id="1858805.M5G2A3"/>
<evidence type="ECO:0000256" key="1">
    <source>
        <dbReference type="SAM" id="MobiDB-lite"/>
    </source>
</evidence>
<feature type="compositionally biased region" description="Acidic residues" evidence="1">
    <location>
        <begin position="167"/>
        <end position="181"/>
    </location>
</feature>
<accession>M5G2A3</accession>
<feature type="compositionally biased region" description="Acidic residues" evidence="1">
    <location>
        <begin position="81"/>
        <end position="100"/>
    </location>
</feature>
<gene>
    <name evidence="2" type="ORF">DACRYDRAFT_109427</name>
</gene>
<dbReference type="GeneID" id="63683936"/>
<sequence length="266" mass="28910">MSRPHRRPPQSSANEAYRRALLLPVQPWKKEWVTPVGGSPGLKLMKWVKSDEKLQWSDDEDDTALEQALGAAADHGVAGEGADEAGSSEDEESREPDEGDSTPIDGGSFPASGIQTPKEIRPHPLRKELKPETEEEEEEEGEEPEEGEEAEADDEEEPEKDEKQGAEVEEGEEGEGEEDADLNVPQTDGDYDATSGPGFPHEEGTDDMMGEGYDGQPYGHMTLEQIAEVGLMEGEEVVNHEGGIEEASGQQPLGLVNADNPDESYV</sequence>
<feature type="compositionally biased region" description="Acidic residues" evidence="1">
    <location>
        <begin position="133"/>
        <end position="159"/>
    </location>
</feature>
<organism evidence="2 3">
    <name type="scientific">Dacryopinax primogenitus (strain DJM 731)</name>
    <name type="common">Brown rot fungus</name>
    <dbReference type="NCBI Taxonomy" id="1858805"/>
    <lineage>
        <taxon>Eukaryota</taxon>
        <taxon>Fungi</taxon>
        <taxon>Dikarya</taxon>
        <taxon>Basidiomycota</taxon>
        <taxon>Agaricomycotina</taxon>
        <taxon>Dacrymycetes</taxon>
        <taxon>Dacrymycetales</taxon>
        <taxon>Dacrymycetaceae</taxon>
        <taxon>Dacryopinax</taxon>
    </lineage>
</organism>
<reference evidence="2 3" key="1">
    <citation type="journal article" date="2012" name="Science">
        <title>The Paleozoic origin of enzymatic lignin decomposition reconstructed from 31 fungal genomes.</title>
        <authorList>
            <person name="Floudas D."/>
            <person name="Binder M."/>
            <person name="Riley R."/>
            <person name="Barry K."/>
            <person name="Blanchette R.A."/>
            <person name="Henrissat B."/>
            <person name="Martinez A.T."/>
            <person name="Otillar R."/>
            <person name="Spatafora J.W."/>
            <person name="Yadav J.S."/>
            <person name="Aerts A."/>
            <person name="Benoit I."/>
            <person name="Boyd A."/>
            <person name="Carlson A."/>
            <person name="Copeland A."/>
            <person name="Coutinho P.M."/>
            <person name="de Vries R.P."/>
            <person name="Ferreira P."/>
            <person name="Findley K."/>
            <person name="Foster B."/>
            <person name="Gaskell J."/>
            <person name="Glotzer D."/>
            <person name="Gorecki P."/>
            <person name="Heitman J."/>
            <person name="Hesse C."/>
            <person name="Hori C."/>
            <person name="Igarashi K."/>
            <person name="Jurgens J.A."/>
            <person name="Kallen N."/>
            <person name="Kersten P."/>
            <person name="Kohler A."/>
            <person name="Kuees U."/>
            <person name="Kumar T.K.A."/>
            <person name="Kuo A."/>
            <person name="LaButti K."/>
            <person name="Larrondo L.F."/>
            <person name="Lindquist E."/>
            <person name="Ling A."/>
            <person name="Lombard V."/>
            <person name="Lucas S."/>
            <person name="Lundell T."/>
            <person name="Martin R."/>
            <person name="McLaughlin D.J."/>
            <person name="Morgenstern I."/>
            <person name="Morin E."/>
            <person name="Murat C."/>
            <person name="Nagy L.G."/>
            <person name="Nolan M."/>
            <person name="Ohm R.A."/>
            <person name="Patyshakuliyeva A."/>
            <person name="Rokas A."/>
            <person name="Ruiz-Duenas F.J."/>
            <person name="Sabat G."/>
            <person name="Salamov A."/>
            <person name="Samejima M."/>
            <person name="Schmutz J."/>
            <person name="Slot J.C."/>
            <person name="St John F."/>
            <person name="Stenlid J."/>
            <person name="Sun H."/>
            <person name="Sun S."/>
            <person name="Syed K."/>
            <person name="Tsang A."/>
            <person name="Wiebenga A."/>
            <person name="Young D."/>
            <person name="Pisabarro A."/>
            <person name="Eastwood D.C."/>
            <person name="Martin F."/>
            <person name="Cullen D."/>
            <person name="Grigoriev I.V."/>
            <person name="Hibbett D.S."/>
        </authorList>
    </citation>
    <scope>NUCLEOTIDE SEQUENCE [LARGE SCALE GENOMIC DNA]</scope>
    <source>
        <strain evidence="2 3">DJM-731 SS1</strain>
    </source>
</reference>
<dbReference type="AlphaFoldDB" id="M5G2A3"/>
<protein>
    <submittedName>
        <fullName evidence="2">Uncharacterized protein</fullName>
    </submittedName>
</protein>
<dbReference type="RefSeq" id="XP_040626899.1">
    <property type="nucleotide sequence ID" value="XM_040768874.1"/>
</dbReference>
<feature type="compositionally biased region" description="Basic and acidic residues" evidence="1">
    <location>
        <begin position="118"/>
        <end position="132"/>
    </location>
</feature>
<keyword evidence="3" id="KW-1185">Reference proteome</keyword>